<name>A0A1W1C851_9ZZZZ</name>
<protein>
    <submittedName>
        <fullName evidence="1">Uncharacterized protein</fullName>
    </submittedName>
</protein>
<accession>A0A1W1C851</accession>
<sequence>MVVPFISILDYIIAKFFYYDIEEEFEKVIREGRVTKMSLL</sequence>
<proteinExistence type="predicted"/>
<organism evidence="1">
    <name type="scientific">hydrothermal vent metagenome</name>
    <dbReference type="NCBI Taxonomy" id="652676"/>
    <lineage>
        <taxon>unclassified sequences</taxon>
        <taxon>metagenomes</taxon>
        <taxon>ecological metagenomes</taxon>
    </lineage>
</organism>
<dbReference type="EMBL" id="FPHF01000061">
    <property type="protein sequence ID" value="SFV61913.1"/>
    <property type="molecule type" value="Genomic_DNA"/>
</dbReference>
<dbReference type="AlphaFoldDB" id="A0A1W1C851"/>
<evidence type="ECO:0000313" key="1">
    <source>
        <dbReference type="EMBL" id="SFV61913.1"/>
    </source>
</evidence>
<reference evidence="1" key="1">
    <citation type="submission" date="2016-10" db="EMBL/GenBank/DDBJ databases">
        <authorList>
            <person name="de Groot N.N."/>
        </authorList>
    </citation>
    <scope>NUCLEOTIDE SEQUENCE</scope>
</reference>
<gene>
    <name evidence="1" type="ORF">MNB_SM-4-67</name>
</gene>